<dbReference type="EMBL" id="JARAOO010000014">
    <property type="protein sequence ID" value="KAJ7943679.1"/>
    <property type="molecule type" value="Genomic_DNA"/>
</dbReference>
<sequence>METMTFYKLLNLLMTTFCLGGIGITMNLVLSVHAIESPQYTVVRSESEFEIRLYKESSWMSALVQGTSFQKSTKDGFHRLYQYMHGANLNSYHMAITAPVLTSIISSSSQGYNYSIKIYLSVKYRGNNTPQPNTELNLQLDKWRTHCIAVRKFTGFAKDDNVNEEIETLISSLNKHLPGKSVIIDDKSSSIAQYNASFRISGRLNEVWMNVSGFTAEGCPS</sequence>
<dbReference type="Pfam" id="PF04832">
    <property type="entry name" value="SOUL"/>
    <property type="match status" value="1"/>
</dbReference>
<evidence type="ECO:0000256" key="1">
    <source>
        <dbReference type="ARBA" id="ARBA00009817"/>
    </source>
</evidence>
<evidence type="ECO:0000313" key="4">
    <source>
        <dbReference type="Proteomes" id="UP001163823"/>
    </source>
</evidence>
<dbReference type="InterPro" id="IPR006917">
    <property type="entry name" value="SOUL_heme-bd"/>
</dbReference>
<keyword evidence="2" id="KW-1133">Transmembrane helix</keyword>
<gene>
    <name evidence="3" type="ORF">O6P43_033194</name>
</gene>
<dbReference type="InterPro" id="IPR011256">
    <property type="entry name" value="Reg_factor_effector_dom_sf"/>
</dbReference>
<dbReference type="PANTHER" id="PTHR11220">
    <property type="entry name" value="HEME-BINDING PROTEIN-RELATED"/>
    <property type="match status" value="1"/>
</dbReference>
<accession>A0AAD7P6E9</accession>
<organism evidence="3 4">
    <name type="scientific">Quillaja saponaria</name>
    <name type="common">Soap bark tree</name>
    <dbReference type="NCBI Taxonomy" id="32244"/>
    <lineage>
        <taxon>Eukaryota</taxon>
        <taxon>Viridiplantae</taxon>
        <taxon>Streptophyta</taxon>
        <taxon>Embryophyta</taxon>
        <taxon>Tracheophyta</taxon>
        <taxon>Spermatophyta</taxon>
        <taxon>Magnoliopsida</taxon>
        <taxon>eudicotyledons</taxon>
        <taxon>Gunneridae</taxon>
        <taxon>Pentapetalae</taxon>
        <taxon>rosids</taxon>
        <taxon>fabids</taxon>
        <taxon>Fabales</taxon>
        <taxon>Quillajaceae</taxon>
        <taxon>Quillaja</taxon>
    </lineage>
</organism>
<dbReference type="Gene3D" id="3.20.80.10">
    <property type="entry name" value="Regulatory factor, effector binding domain"/>
    <property type="match status" value="1"/>
</dbReference>
<comment type="caution">
    <text evidence="3">The sequence shown here is derived from an EMBL/GenBank/DDBJ whole genome shotgun (WGS) entry which is preliminary data.</text>
</comment>
<protein>
    <submittedName>
        <fullName evidence="3">Heme-binding protein 2-like</fullName>
    </submittedName>
</protein>
<feature type="transmembrane region" description="Helical" evidence="2">
    <location>
        <begin position="12"/>
        <end position="35"/>
    </location>
</feature>
<name>A0AAD7P6E9_QUISA</name>
<keyword evidence="4" id="KW-1185">Reference proteome</keyword>
<evidence type="ECO:0000313" key="3">
    <source>
        <dbReference type="EMBL" id="KAJ7943679.1"/>
    </source>
</evidence>
<dbReference type="KEGG" id="qsa:O6P43_033194"/>
<keyword evidence="2" id="KW-0812">Transmembrane</keyword>
<proteinExistence type="inferred from homology"/>
<comment type="similarity">
    <text evidence="1">Belongs to the HEBP family.</text>
</comment>
<evidence type="ECO:0000256" key="2">
    <source>
        <dbReference type="SAM" id="Phobius"/>
    </source>
</evidence>
<dbReference type="FunFam" id="3.20.80.10:FF:000002">
    <property type="entry name" value="Heme-binding protein 2"/>
    <property type="match status" value="1"/>
</dbReference>
<dbReference type="PANTHER" id="PTHR11220:SF36">
    <property type="entry name" value="SOUL HEME-BINDING PROTEIN"/>
    <property type="match status" value="1"/>
</dbReference>
<keyword evidence="2" id="KW-0472">Membrane</keyword>
<reference evidence="3" key="1">
    <citation type="journal article" date="2023" name="Science">
        <title>Elucidation of the pathway for biosynthesis of saponin adjuvants from the soapbark tree.</title>
        <authorList>
            <person name="Reed J."/>
            <person name="Orme A."/>
            <person name="El-Demerdash A."/>
            <person name="Owen C."/>
            <person name="Martin L.B.B."/>
            <person name="Misra R.C."/>
            <person name="Kikuchi S."/>
            <person name="Rejzek M."/>
            <person name="Martin A.C."/>
            <person name="Harkess A."/>
            <person name="Leebens-Mack J."/>
            <person name="Louveau T."/>
            <person name="Stephenson M.J."/>
            <person name="Osbourn A."/>
        </authorList>
    </citation>
    <scope>NUCLEOTIDE SEQUENCE</scope>
    <source>
        <strain evidence="3">S10</strain>
    </source>
</reference>
<dbReference type="SUPFAM" id="SSF55136">
    <property type="entry name" value="Probable bacterial effector-binding domain"/>
    <property type="match status" value="1"/>
</dbReference>
<dbReference type="Proteomes" id="UP001163823">
    <property type="component" value="Chromosome 14"/>
</dbReference>
<dbReference type="AlphaFoldDB" id="A0AAD7P6E9"/>